<dbReference type="GO" id="GO:0008410">
    <property type="term" value="F:CoA-transferase activity"/>
    <property type="evidence" value="ECO:0007669"/>
    <property type="project" value="TreeGrafter"/>
</dbReference>
<protein>
    <recommendedName>
        <fullName evidence="3">CoA transferase</fullName>
    </recommendedName>
</protein>
<name>A0A0F9IHJ9_9ZZZZ</name>
<dbReference type="Gene3D" id="3.40.50.10540">
    <property type="entry name" value="Crotonobetainyl-coa:carnitine coa-transferase, domain 1"/>
    <property type="match status" value="1"/>
</dbReference>
<evidence type="ECO:0000313" key="2">
    <source>
        <dbReference type="EMBL" id="KKM19294.1"/>
    </source>
</evidence>
<reference evidence="2" key="1">
    <citation type="journal article" date="2015" name="Nature">
        <title>Complex archaea that bridge the gap between prokaryotes and eukaryotes.</title>
        <authorList>
            <person name="Spang A."/>
            <person name="Saw J.H."/>
            <person name="Jorgensen S.L."/>
            <person name="Zaremba-Niedzwiedzka K."/>
            <person name="Martijn J."/>
            <person name="Lind A.E."/>
            <person name="van Eijk R."/>
            <person name="Schleper C."/>
            <person name="Guy L."/>
            <person name="Ettema T.J."/>
        </authorList>
    </citation>
    <scope>NUCLEOTIDE SEQUENCE</scope>
</reference>
<dbReference type="InterPro" id="IPR023606">
    <property type="entry name" value="CoA-Trfase_III_dom_1_sf"/>
</dbReference>
<comment type="caution">
    <text evidence="2">The sequence shown here is derived from an EMBL/GenBank/DDBJ whole genome shotgun (WGS) entry which is preliminary data.</text>
</comment>
<dbReference type="PANTHER" id="PTHR48207">
    <property type="entry name" value="SUCCINATE--HYDROXYMETHYLGLUTARATE COA-TRANSFERASE"/>
    <property type="match status" value="1"/>
</dbReference>
<dbReference type="InterPro" id="IPR003673">
    <property type="entry name" value="CoA-Trfase_fam_III"/>
</dbReference>
<dbReference type="InterPro" id="IPR050483">
    <property type="entry name" value="CoA-transferase_III_domain"/>
</dbReference>
<sequence length="140" mass="15614">MAGPLTGIKVLSFGRVLAGPFAAMMLADLGADVIKIEDRKKGDMARNNGPFIEDISSYFLSVNRGKKSMSMDLRHEKAKEIIKKLIQKMDILVENFRPGIMKKMGLEYTAVKKLNPHIIYLSISGFGQHGPYSHKPAFDM</sequence>
<dbReference type="Pfam" id="PF02515">
    <property type="entry name" value="CoA_transf_3"/>
    <property type="match status" value="1"/>
</dbReference>
<dbReference type="PANTHER" id="PTHR48207:SF3">
    <property type="entry name" value="SUCCINATE--HYDROXYMETHYLGLUTARATE COA-TRANSFERASE"/>
    <property type="match status" value="1"/>
</dbReference>
<dbReference type="EMBL" id="LAZR01014023">
    <property type="protein sequence ID" value="KKM19294.1"/>
    <property type="molecule type" value="Genomic_DNA"/>
</dbReference>
<organism evidence="2">
    <name type="scientific">marine sediment metagenome</name>
    <dbReference type="NCBI Taxonomy" id="412755"/>
    <lineage>
        <taxon>unclassified sequences</taxon>
        <taxon>metagenomes</taxon>
        <taxon>ecological metagenomes</taxon>
    </lineage>
</organism>
<feature type="non-terminal residue" evidence="2">
    <location>
        <position position="140"/>
    </location>
</feature>
<keyword evidence="1" id="KW-0808">Transferase</keyword>
<proteinExistence type="predicted"/>
<dbReference type="SUPFAM" id="SSF89796">
    <property type="entry name" value="CoA-transferase family III (CaiB/BaiF)"/>
    <property type="match status" value="1"/>
</dbReference>
<accession>A0A0F9IHJ9</accession>
<dbReference type="AlphaFoldDB" id="A0A0F9IHJ9"/>
<gene>
    <name evidence="2" type="ORF">LCGC14_1657080</name>
</gene>
<evidence type="ECO:0000256" key="1">
    <source>
        <dbReference type="ARBA" id="ARBA00022679"/>
    </source>
</evidence>
<evidence type="ECO:0008006" key="3">
    <source>
        <dbReference type="Google" id="ProtNLM"/>
    </source>
</evidence>